<proteinExistence type="predicted"/>
<dbReference type="RefSeq" id="WP_139202210.1">
    <property type="nucleotide sequence ID" value="NZ_FOAF01000001.1"/>
</dbReference>
<gene>
    <name evidence="1" type="ORF">SAMN05661044_01103</name>
</gene>
<organism evidence="1 2">
    <name type="scientific">Olivibacter domesticus</name>
    <name type="common">Pseudosphingobacterium domesticum</name>
    <dbReference type="NCBI Taxonomy" id="407022"/>
    <lineage>
        <taxon>Bacteria</taxon>
        <taxon>Pseudomonadati</taxon>
        <taxon>Bacteroidota</taxon>
        <taxon>Sphingobacteriia</taxon>
        <taxon>Sphingobacteriales</taxon>
        <taxon>Sphingobacteriaceae</taxon>
        <taxon>Olivibacter</taxon>
    </lineage>
</organism>
<protein>
    <submittedName>
        <fullName evidence="1">Uncharacterized protein</fullName>
    </submittedName>
</protein>
<dbReference type="AlphaFoldDB" id="A0A1H7JQZ4"/>
<dbReference type="PROSITE" id="PS51257">
    <property type="entry name" value="PROKAR_LIPOPROTEIN"/>
    <property type="match status" value="1"/>
</dbReference>
<name>A0A1H7JQZ4_OLID1</name>
<dbReference type="OrthoDB" id="676083at2"/>
<accession>A0A1H7JQZ4</accession>
<sequence length="179" mass="20404">MQTSIKILISLSFWAVSFMLLIGCSESKQLDFGEFTIQVPKSWQQIKQQGVDSYVGLIAIDEGDTLSFDLGWYSNELKEDGDIFEKHASQILQRDGSIKIPERLRKNKESYLMIDQKKAKIVQPKITGNGLTGVYFDSLWKKGADVDRFQLSGHNLKPENEKALLKAIKTLKFKRITDD</sequence>
<dbReference type="EMBL" id="FOAF01000001">
    <property type="protein sequence ID" value="SEK77081.1"/>
    <property type="molecule type" value="Genomic_DNA"/>
</dbReference>
<dbReference type="Proteomes" id="UP000199421">
    <property type="component" value="Unassembled WGS sequence"/>
</dbReference>
<reference evidence="2" key="1">
    <citation type="submission" date="2016-10" db="EMBL/GenBank/DDBJ databases">
        <authorList>
            <person name="Varghese N."/>
            <person name="Submissions S."/>
        </authorList>
    </citation>
    <scope>NUCLEOTIDE SEQUENCE [LARGE SCALE GENOMIC DNA]</scope>
    <source>
        <strain evidence="2">DSM 18733</strain>
    </source>
</reference>
<dbReference type="STRING" id="407022.SAMN05661044_01103"/>
<evidence type="ECO:0000313" key="2">
    <source>
        <dbReference type="Proteomes" id="UP000199421"/>
    </source>
</evidence>
<evidence type="ECO:0000313" key="1">
    <source>
        <dbReference type="EMBL" id="SEK77081.1"/>
    </source>
</evidence>
<keyword evidence="2" id="KW-1185">Reference proteome</keyword>